<organism evidence="2">
    <name type="scientific">Aphanomyces invadans</name>
    <dbReference type="NCBI Taxonomy" id="157072"/>
    <lineage>
        <taxon>Eukaryota</taxon>
        <taxon>Sar</taxon>
        <taxon>Stramenopiles</taxon>
        <taxon>Oomycota</taxon>
        <taxon>Saprolegniomycetes</taxon>
        <taxon>Saprolegniales</taxon>
        <taxon>Verrucalvaceae</taxon>
        <taxon>Aphanomyces</taxon>
    </lineage>
</organism>
<evidence type="ECO:0000313" key="2">
    <source>
        <dbReference type="EMBL" id="ETW05958.1"/>
    </source>
</evidence>
<dbReference type="Pfam" id="PF23741">
    <property type="entry name" value="DUF7164"/>
    <property type="match status" value="2"/>
</dbReference>
<dbReference type="InterPro" id="IPR055588">
    <property type="entry name" value="DUF7164"/>
</dbReference>
<evidence type="ECO:0000259" key="1">
    <source>
        <dbReference type="Pfam" id="PF23741"/>
    </source>
</evidence>
<protein>
    <recommendedName>
        <fullName evidence="1">DUF7164 domain-containing protein</fullName>
    </recommendedName>
</protein>
<feature type="domain" description="DUF7164" evidence="1">
    <location>
        <begin position="399"/>
        <end position="702"/>
    </location>
</feature>
<dbReference type="GeneID" id="20080641"/>
<dbReference type="RefSeq" id="XP_008865735.1">
    <property type="nucleotide sequence ID" value="XM_008867513.1"/>
</dbReference>
<dbReference type="eggNOG" id="ENOG502SUJ5">
    <property type="taxonomic scope" value="Eukaryota"/>
</dbReference>
<dbReference type="OrthoDB" id="77340at2759"/>
<dbReference type="AlphaFoldDB" id="A0A024UK41"/>
<feature type="domain" description="DUF7164" evidence="1">
    <location>
        <begin position="177"/>
        <end position="354"/>
    </location>
</feature>
<reference evidence="2" key="1">
    <citation type="submission" date="2013-12" db="EMBL/GenBank/DDBJ databases">
        <title>The Genome Sequence of Aphanomyces invadans NJM9701.</title>
        <authorList>
            <consortium name="The Broad Institute Genomics Platform"/>
            <person name="Russ C."/>
            <person name="Tyler B."/>
            <person name="van West P."/>
            <person name="Dieguez-Uribeondo J."/>
            <person name="Young S.K."/>
            <person name="Zeng Q."/>
            <person name="Gargeya S."/>
            <person name="Fitzgerald M."/>
            <person name="Abouelleil A."/>
            <person name="Alvarado L."/>
            <person name="Chapman S.B."/>
            <person name="Gainer-Dewar J."/>
            <person name="Goldberg J."/>
            <person name="Griggs A."/>
            <person name="Gujja S."/>
            <person name="Hansen M."/>
            <person name="Howarth C."/>
            <person name="Imamovic A."/>
            <person name="Ireland A."/>
            <person name="Larimer J."/>
            <person name="McCowan C."/>
            <person name="Murphy C."/>
            <person name="Pearson M."/>
            <person name="Poon T.W."/>
            <person name="Priest M."/>
            <person name="Roberts A."/>
            <person name="Saif S."/>
            <person name="Shea T."/>
            <person name="Sykes S."/>
            <person name="Wortman J."/>
            <person name="Nusbaum C."/>
            <person name="Birren B."/>
        </authorList>
    </citation>
    <scope>NUCLEOTIDE SEQUENCE [LARGE SCALE GENOMIC DNA]</scope>
    <source>
        <strain evidence="2">NJM9701</strain>
    </source>
</reference>
<dbReference type="STRING" id="157072.A0A024UK41"/>
<dbReference type="VEuPathDB" id="FungiDB:H310_03591"/>
<accession>A0A024UK41</accession>
<dbReference type="EMBL" id="KI913956">
    <property type="protein sequence ID" value="ETW05958.1"/>
    <property type="molecule type" value="Genomic_DNA"/>
</dbReference>
<sequence length="732" mass="81421">MTVGSGVMTEPLPQQVLNEMAALTKELGFTTAHPTKHTFGSSWYGPTEDIQTCGKVALGVMQHVMTGKRIGSAKKFYDASSFLPEIASTVALPKCTQLVGGVDFQPSMLDAPAFTLDSASGHAILLPPTELAAVVYEPSNSSIPMDSTLGFALGIARRAMAPSQVFQNELTTGVNQSFVRAIVVYFPFVSYHTGQAELRWLHRSWHQMLRHQPLQWRTDLIVFSDHSSPLFDQLLCNSSFRQSVDEPDRCIVIDSYRPPAHHSSNVGILDVLAMKHPALSSYDWILRSDVGAIITPRFATWRPTAFSVSSPNEPYCVPNTPICPRLKRIAKDMALTAPVKREAFGSTWFGNYDNMRLEDLDVAKVNDYATYMALKSSRQYTNTNTMPQAFDNGLDESFVRAAVMYVPQTGEAGCRWFHWSWRAMAVKEPQLWRTDLVVFATQEWPFLRELNCTSVPRRSRAEPNRCIVVGSYKSVATTEFDFERADDTNILATTMKGVLDSYDWLLKTDIETIVTPAFATWKPDTFTFGSSGPYSFQGEPTSTRLQSIGASLNLSSPTVNDVGASWYGPASVVRSCASLSVRLMHHLHKYEFSAMERSREYYQVQAAGWPRWHYGVLHMYASHLAIPHCTNDTGGFAKNNDMMDFSTELKGEITDHPHLRAAQGTQRFSWREFAAGQYDSVDIHTLQAAQVADYALLLALESKRSAGATPLAFDNAPSSSRKCCGSTKRGST</sequence>
<gene>
    <name evidence="2" type="ORF">H310_03591</name>
</gene>
<proteinExistence type="predicted"/>
<name>A0A024UK41_9STRA</name>